<evidence type="ECO:0000313" key="3">
    <source>
        <dbReference type="Proteomes" id="UP000186040"/>
    </source>
</evidence>
<dbReference type="InterPro" id="IPR037401">
    <property type="entry name" value="SnoaL-like"/>
</dbReference>
<dbReference type="Pfam" id="PF13577">
    <property type="entry name" value="SnoaL_4"/>
    <property type="match status" value="1"/>
</dbReference>
<gene>
    <name evidence="2" type="ORF">BJP25_23860</name>
</gene>
<dbReference type="Proteomes" id="UP000186040">
    <property type="component" value="Unassembled WGS sequence"/>
</dbReference>
<name>A0A1Q9LIM8_9PSEU</name>
<proteinExistence type="predicted"/>
<evidence type="ECO:0000259" key="1">
    <source>
        <dbReference type="Pfam" id="PF13577"/>
    </source>
</evidence>
<dbReference type="RefSeq" id="WP_075976278.1">
    <property type="nucleotide sequence ID" value="NZ_MKQR01000018.1"/>
</dbReference>
<comment type="caution">
    <text evidence="2">The sequence shown here is derived from an EMBL/GenBank/DDBJ whole genome shotgun (WGS) entry which is preliminary data.</text>
</comment>
<accession>A0A1Q9LIM8</accession>
<reference evidence="2 3" key="1">
    <citation type="submission" date="2016-10" db="EMBL/GenBank/DDBJ databases">
        <title>The Draft Genome Sequence of Actinokineospora bangkokensis 44EHWT reveals the biosynthetic pathway of antifungal compounds Thailandins with unusual extender unit butylmalonyl-CoA.</title>
        <authorList>
            <person name="Greule A."/>
            <person name="Intra B."/>
            <person name="Flemming S."/>
            <person name="Rommel M.G."/>
            <person name="Panbangred W."/>
            <person name="Bechthold A."/>
        </authorList>
    </citation>
    <scope>NUCLEOTIDE SEQUENCE [LARGE SCALE GENOMIC DNA]</scope>
    <source>
        <strain evidence="2 3">44EHW</strain>
    </source>
</reference>
<organism evidence="2 3">
    <name type="scientific">Actinokineospora bangkokensis</name>
    <dbReference type="NCBI Taxonomy" id="1193682"/>
    <lineage>
        <taxon>Bacteria</taxon>
        <taxon>Bacillati</taxon>
        <taxon>Actinomycetota</taxon>
        <taxon>Actinomycetes</taxon>
        <taxon>Pseudonocardiales</taxon>
        <taxon>Pseudonocardiaceae</taxon>
        <taxon>Actinokineospora</taxon>
    </lineage>
</organism>
<sequence>MLTAATRADITDLLVEFAWRIDHDEGRGVEDLFTEDGEYLLFGHPVRGRDNIRSLYDHRRSRGTRTSRHLFDNIRVTPGPSEREARATSVLTLHAADGRPPLPLAPLLVADYTDALHRDDDGQWRFHRRTTTLLFQPT</sequence>
<dbReference type="STRING" id="1193682.BJP25_23860"/>
<dbReference type="InterPro" id="IPR032710">
    <property type="entry name" value="NTF2-like_dom_sf"/>
</dbReference>
<dbReference type="EMBL" id="MKQR01000018">
    <property type="protein sequence ID" value="OLR91873.1"/>
    <property type="molecule type" value="Genomic_DNA"/>
</dbReference>
<dbReference type="AlphaFoldDB" id="A0A1Q9LIM8"/>
<keyword evidence="3" id="KW-1185">Reference proteome</keyword>
<dbReference type="Gene3D" id="3.10.450.50">
    <property type="match status" value="1"/>
</dbReference>
<dbReference type="SUPFAM" id="SSF54427">
    <property type="entry name" value="NTF2-like"/>
    <property type="match status" value="1"/>
</dbReference>
<protein>
    <recommendedName>
        <fullName evidence="1">SnoaL-like domain-containing protein</fullName>
    </recommendedName>
</protein>
<dbReference type="OrthoDB" id="1492465at2"/>
<evidence type="ECO:0000313" key="2">
    <source>
        <dbReference type="EMBL" id="OLR91873.1"/>
    </source>
</evidence>
<feature type="domain" description="SnoaL-like" evidence="1">
    <location>
        <begin position="4"/>
        <end position="130"/>
    </location>
</feature>